<protein>
    <submittedName>
        <fullName evidence="1">Uncharacterized protein</fullName>
    </submittedName>
</protein>
<dbReference type="GeneID" id="78456079"/>
<name>A0AAX2JBF5_9FUSO</name>
<dbReference type="EMBL" id="LS483487">
    <property type="protein sequence ID" value="SQJ02639.1"/>
    <property type="molecule type" value="Genomic_DNA"/>
</dbReference>
<dbReference type="AlphaFoldDB" id="A0AAX2JBF5"/>
<accession>A0AAX2JBF5</accession>
<dbReference type="RefSeq" id="WP_005977240.1">
    <property type="nucleotide sequence ID" value="NZ_CABKNW010000002.1"/>
</dbReference>
<dbReference type="KEGG" id="ful:C4N20_14730"/>
<reference evidence="1 2" key="1">
    <citation type="submission" date="2018-06" db="EMBL/GenBank/DDBJ databases">
        <authorList>
            <consortium name="Pathogen Informatics"/>
            <person name="Doyle S."/>
        </authorList>
    </citation>
    <scope>NUCLEOTIDE SEQUENCE [LARGE SCALE GENOMIC DNA]</scope>
    <source>
        <strain evidence="1 2">NCTC12112</strain>
    </source>
</reference>
<evidence type="ECO:0000313" key="1">
    <source>
        <dbReference type="EMBL" id="SQJ02639.1"/>
    </source>
</evidence>
<gene>
    <name evidence="1" type="ORF">NCTC12112_01518</name>
</gene>
<sequence>MKNLKSIIDTLNSEDENNEVIKEVLEILLAFSNLKISVMEKEIKENLISGTFIGSDFKVPISHILSTYSGQIVKNSENENTIIDNVFASLAEVFYCNKDMIDSIMKNVEKKLIEFIQEEDKEIKFSFLVLENINIVRYDLTFYIKSLKSKKIREKVQSNLSYFVVKSSVNVRQLPFNDFSALCIEVLTKYFGEDQNKIRTNLAEMRDAYSIINLS</sequence>
<organism evidence="1 2">
    <name type="scientific">Fusobacterium ulcerans</name>
    <dbReference type="NCBI Taxonomy" id="861"/>
    <lineage>
        <taxon>Bacteria</taxon>
        <taxon>Fusobacteriati</taxon>
        <taxon>Fusobacteriota</taxon>
        <taxon>Fusobacteriia</taxon>
        <taxon>Fusobacteriales</taxon>
        <taxon>Fusobacteriaceae</taxon>
        <taxon>Fusobacterium</taxon>
    </lineage>
</organism>
<evidence type="ECO:0000313" key="2">
    <source>
        <dbReference type="Proteomes" id="UP000249008"/>
    </source>
</evidence>
<proteinExistence type="predicted"/>
<dbReference type="Proteomes" id="UP000249008">
    <property type="component" value="Chromosome 1"/>
</dbReference>